<comment type="caution">
    <text evidence="1">The sequence shown here is derived from an EMBL/GenBank/DDBJ whole genome shotgun (WGS) entry which is preliminary data.</text>
</comment>
<proteinExistence type="predicted"/>
<evidence type="ECO:0000313" key="1">
    <source>
        <dbReference type="EMBL" id="MEU3554871.1"/>
    </source>
</evidence>
<gene>
    <name evidence="1" type="ORF">AB0E65_11720</name>
</gene>
<keyword evidence="2" id="KW-1185">Reference proteome</keyword>
<dbReference type="Proteomes" id="UP001550850">
    <property type="component" value="Unassembled WGS sequence"/>
</dbReference>
<dbReference type="EMBL" id="JBEZUR010000013">
    <property type="protein sequence ID" value="MEU3554871.1"/>
    <property type="molecule type" value="Genomic_DNA"/>
</dbReference>
<accession>A0ABV2YH73</accession>
<evidence type="ECO:0000313" key="2">
    <source>
        <dbReference type="Proteomes" id="UP001550850"/>
    </source>
</evidence>
<evidence type="ECO:0008006" key="3">
    <source>
        <dbReference type="Google" id="ProtNLM"/>
    </source>
</evidence>
<protein>
    <recommendedName>
        <fullName evidence="3">Secreted protein</fullName>
    </recommendedName>
</protein>
<organism evidence="1 2">
    <name type="scientific">Streptomyces fragilis</name>
    <dbReference type="NCBI Taxonomy" id="67301"/>
    <lineage>
        <taxon>Bacteria</taxon>
        <taxon>Bacillati</taxon>
        <taxon>Actinomycetota</taxon>
        <taxon>Actinomycetes</taxon>
        <taxon>Kitasatosporales</taxon>
        <taxon>Streptomycetaceae</taxon>
        <taxon>Streptomyces</taxon>
    </lineage>
</organism>
<name>A0ABV2YH73_9ACTN</name>
<sequence length="226" mass="24659">MTSLIGGACGWLWERGKRSRMLRRKAAFFGVVPGEPCLVVVGNKHGLPDVTHRRDVDVVAEIAALAGQFGSDVVTESSNTFRGSNDDRTEFCVGGPVGEANVRTGGHLAAHLPGVRVLPYDDGPDSVALVVGEHRYPFDKNVQEYALVAKFTPPEASRPVLLVCGQSPLANRAAVHLLKRRYAEVARALESVDRFCIVVRVPEIRTYGYQAATFERDVTREAFARA</sequence>
<dbReference type="RefSeq" id="WP_245967402.1">
    <property type="nucleotide sequence ID" value="NZ_BEVZ01000002.1"/>
</dbReference>
<reference evidence="1 2" key="1">
    <citation type="submission" date="2024-06" db="EMBL/GenBank/DDBJ databases">
        <title>The Natural Products Discovery Center: Release of the First 8490 Sequenced Strains for Exploring Actinobacteria Biosynthetic Diversity.</title>
        <authorList>
            <person name="Kalkreuter E."/>
            <person name="Kautsar S.A."/>
            <person name="Yang D."/>
            <person name="Bader C.D."/>
            <person name="Teijaro C.N."/>
            <person name="Fluegel L."/>
            <person name="Davis C.M."/>
            <person name="Simpson J.R."/>
            <person name="Lauterbach L."/>
            <person name="Steele A.D."/>
            <person name="Gui C."/>
            <person name="Meng S."/>
            <person name="Li G."/>
            <person name="Viehrig K."/>
            <person name="Ye F."/>
            <person name="Su P."/>
            <person name="Kiefer A.F."/>
            <person name="Nichols A."/>
            <person name="Cepeda A.J."/>
            <person name="Yan W."/>
            <person name="Fan B."/>
            <person name="Jiang Y."/>
            <person name="Adhikari A."/>
            <person name="Zheng C.-J."/>
            <person name="Schuster L."/>
            <person name="Cowan T.M."/>
            <person name="Smanski M.J."/>
            <person name="Chevrette M.G."/>
            <person name="De Carvalho L.P.S."/>
            <person name="Shen B."/>
        </authorList>
    </citation>
    <scope>NUCLEOTIDE SEQUENCE [LARGE SCALE GENOMIC DNA]</scope>
    <source>
        <strain evidence="1 2">NPDC038104</strain>
    </source>
</reference>